<comment type="caution">
    <text evidence="1">The sequence shown here is derived from an EMBL/GenBank/DDBJ whole genome shotgun (WGS) entry which is preliminary data.</text>
</comment>
<dbReference type="Proteomes" id="UP001468095">
    <property type="component" value="Unassembled WGS sequence"/>
</dbReference>
<protein>
    <submittedName>
        <fullName evidence="1">Uncharacterized protein</fullName>
    </submittedName>
</protein>
<proteinExistence type="predicted"/>
<reference evidence="1 2" key="1">
    <citation type="submission" date="2024-04" db="EMBL/GenBank/DDBJ databases">
        <authorList>
            <person name="Suleimanova A.D."/>
            <person name="Pudova D.S."/>
            <person name="Shagimardanova E.I."/>
            <person name="Sharipova M.R."/>
        </authorList>
    </citation>
    <scope>NUCLEOTIDE SEQUENCE [LARGE SCALE GENOMIC DNA]</scope>
    <source>
        <strain evidence="1 2">3.1</strain>
    </source>
</reference>
<evidence type="ECO:0000313" key="1">
    <source>
        <dbReference type="EMBL" id="MEL7698471.1"/>
    </source>
</evidence>
<dbReference type="EMBL" id="JBCGBG010000011">
    <property type="protein sequence ID" value="MEL7698471.1"/>
    <property type="molecule type" value="Genomic_DNA"/>
</dbReference>
<sequence length="275" mass="31161">MTADAVAHYHGTPIWGCAGEIHQLAVAGAGAFVSFARMDQLKASFEHADSIGFDNGAFSAWKSGLHIQWNTFYRRVETFYTNPKLKFFVIPDVIEGGEADNDQLIAKMPLHLRDKAVPVWHLHESIERLVELCNEWPRVCFGSSGQYAVIRTKLWHARMREAFEAIYVKRQFSTKIHGLRMLDGRVLGNYPLHTADSTNLACNIPKTREKYPDITNSIETADYCRGLSEQDIKRLVLRGRCSILKAAIEKVTPPSIDEWINTHFSSEYTEAEAFA</sequence>
<keyword evidence="2" id="KW-1185">Reference proteome</keyword>
<gene>
    <name evidence="1" type="ORF">AABB92_22805</name>
</gene>
<evidence type="ECO:0000313" key="2">
    <source>
        <dbReference type="Proteomes" id="UP001468095"/>
    </source>
</evidence>
<organism evidence="1 2">
    <name type="scientific">Pantoea brenneri</name>
    <dbReference type="NCBI Taxonomy" id="472694"/>
    <lineage>
        <taxon>Bacteria</taxon>
        <taxon>Pseudomonadati</taxon>
        <taxon>Pseudomonadota</taxon>
        <taxon>Gammaproteobacteria</taxon>
        <taxon>Enterobacterales</taxon>
        <taxon>Erwiniaceae</taxon>
        <taxon>Pantoea</taxon>
    </lineage>
</organism>
<name>A0ABU9MTW6_9GAMM</name>
<accession>A0ABU9MTW6</accession>
<dbReference type="RefSeq" id="WP_046289618.1">
    <property type="nucleotide sequence ID" value="NZ_JBCGBG010000011.1"/>
</dbReference>